<reference evidence="1 2" key="1">
    <citation type="submission" date="2020-08" db="EMBL/GenBank/DDBJ databases">
        <title>Genomic Encyclopedia of Type Strains, Phase IV (KMG-IV): sequencing the most valuable type-strain genomes for metagenomic binning, comparative biology and taxonomic classification.</title>
        <authorList>
            <person name="Goeker M."/>
        </authorList>
    </citation>
    <scope>NUCLEOTIDE SEQUENCE [LARGE SCALE GENOMIC DNA]</scope>
    <source>
        <strain evidence="1 2">DSM 13481</strain>
    </source>
</reference>
<organism evidence="1 2">
    <name type="scientific">Thermosipho japonicus</name>
    <dbReference type="NCBI Taxonomy" id="90323"/>
    <lineage>
        <taxon>Bacteria</taxon>
        <taxon>Thermotogati</taxon>
        <taxon>Thermotogota</taxon>
        <taxon>Thermotogae</taxon>
        <taxon>Thermotogales</taxon>
        <taxon>Fervidobacteriaceae</taxon>
        <taxon>Thermosipho</taxon>
    </lineage>
</organism>
<comment type="caution">
    <text evidence="1">The sequence shown here is derived from an EMBL/GenBank/DDBJ whole genome shotgun (WGS) entry which is preliminary data.</text>
</comment>
<evidence type="ECO:0000313" key="1">
    <source>
        <dbReference type="EMBL" id="MBB6061884.1"/>
    </source>
</evidence>
<gene>
    <name evidence="1" type="ORF">HNP65_000306</name>
</gene>
<accession>A0A841GL75</accession>
<name>A0A841GL75_9BACT</name>
<dbReference type="EMBL" id="JACHEX010000001">
    <property type="protein sequence ID" value="MBB6061884.1"/>
    <property type="molecule type" value="Genomic_DNA"/>
</dbReference>
<dbReference type="Proteomes" id="UP000555828">
    <property type="component" value="Unassembled WGS sequence"/>
</dbReference>
<sequence length="161" mass="18923">MLLEFEDGSWIEYKKLTVRGLELLRKGRVIEALPFHIIRWSEDVPINVKTCGMLDPKVVEELRRKLLESAEPILSLDKQILKRWLTLMLKGQTIRTSDREIFLEIQQNYFQYALLYTDHKGNIINLPEQGGILDQPVDWMFFLLAFKTSFVEELANNNKGR</sequence>
<evidence type="ECO:0000313" key="2">
    <source>
        <dbReference type="Proteomes" id="UP000555828"/>
    </source>
</evidence>
<proteinExistence type="predicted"/>
<dbReference type="RefSeq" id="WP_184618632.1">
    <property type="nucleotide sequence ID" value="NZ_JACHEX010000001.1"/>
</dbReference>
<protein>
    <submittedName>
        <fullName evidence="1">Uncharacterized protein</fullName>
    </submittedName>
</protein>
<keyword evidence="2" id="KW-1185">Reference proteome</keyword>
<dbReference type="AlphaFoldDB" id="A0A841GL75"/>